<dbReference type="GO" id="GO:0022900">
    <property type="term" value="P:electron transport chain"/>
    <property type="evidence" value="ECO:0007669"/>
    <property type="project" value="InterPro"/>
</dbReference>
<keyword evidence="4" id="KW-0809">Transit peptide</keyword>
<dbReference type="OrthoDB" id="9799572at2"/>
<keyword evidence="3" id="KW-0679">Respiratory chain</keyword>
<organism evidence="7 8">
    <name type="scientific">Rhodothalassium salexigens DSM 2132</name>
    <dbReference type="NCBI Taxonomy" id="1188247"/>
    <lineage>
        <taxon>Bacteria</taxon>
        <taxon>Pseudomonadati</taxon>
        <taxon>Pseudomonadota</taxon>
        <taxon>Alphaproteobacteria</taxon>
        <taxon>Rhodothalassiales</taxon>
        <taxon>Rhodothalassiaceae</taxon>
        <taxon>Rhodothalassium</taxon>
    </lineage>
</organism>
<comment type="subcellular location">
    <subcellularLocation>
        <location evidence="1">Membrane</location>
    </subcellularLocation>
</comment>
<evidence type="ECO:0000313" key="8">
    <source>
        <dbReference type="Proteomes" id="UP000295399"/>
    </source>
</evidence>
<gene>
    <name evidence="7" type="ORF">EV659_109135</name>
</gene>
<keyword evidence="5" id="KW-0249">Electron transport</keyword>
<dbReference type="EMBL" id="SLXO01000009">
    <property type="protein sequence ID" value="TCP32640.1"/>
    <property type="molecule type" value="Genomic_DNA"/>
</dbReference>
<keyword evidence="6" id="KW-0472">Membrane</keyword>
<dbReference type="Gene3D" id="3.30.160.190">
    <property type="entry name" value="atu1810 like domain"/>
    <property type="match status" value="1"/>
</dbReference>
<name>A0A4R2PBX2_RHOSA</name>
<protein>
    <submittedName>
        <fullName evidence="7">ETC complex I subunit-like protein</fullName>
    </submittedName>
</protein>
<dbReference type="GO" id="GO:0016020">
    <property type="term" value="C:membrane"/>
    <property type="evidence" value="ECO:0007669"/>
    <property type="project" value="UniProtKB-SubCell"/>
</dbReference>
<dbReference type="InterPro" id="IPR038532">
    <property type="entry name" value="NDUFS4-like_sf"/>
</dbReference>
<reference evidence="7 8" key="1">
    <citation type="submission" date="2019-03" db="EMBL/GenBank/DDBJ databases">
        <title>Genomic Encyclopedia of Type Strains, Phase IV (KMG-IV): sequencing the most valuable type-strain genomes for metagenomic binning, comparative biology and taxonomic classification.</title>
        <authorList>
            <person name="Goeker M."/>
        </authorList>
    </citation>
    <scope>NUCLEOTIDE SEQUENCE [LARGE SCALE GENOMIC DNA]</scope>
    <source>
        <strain evidence="7 8">DSM 2132</strain>
    </source>
</reference>
<dbReference type="Proteomes" id="UP000295399">
    <property type="component" value="Unassembled WGS sequence"/>
</dbReference>
<proteinExistence type="predicted"/>
<dbReference type="AlphaFoldDB" id="A0A4R2PBX2"/>
<dbReference type="PANTHER" id="PTHR12219:SF8">
    <property type="entry name" value="NADH DEHYDROGENASE [UBIQUINONE] IRON-SULFUR PROTEIN 4, MITOCHONDRIAL"/>
    <property type="match status" value="1"/>
</dbReference>
<evidence type="ECO:0000256" key="4">
    <source>
        <dbReference type="ARBA" id="ARBA00022946"/>
    </source>
</evidence>
<keyword evidence="2" id="KW-0813">Transport</keyword>
<dbReference type="Pfam" id="PF04800">
    <property type="entry name" value="NDUS4"/>
    <property type="match status" value="1"/>
</dbReference>
<evidence type="ECO:0000256" key="5">
    <source>
        <dbReference type="ARBA" id="ARBA00022982"/>
    </source>
</evidence>
<evidence type="ECO:0000256" key="2">
    <source>
        <dbReference type="ARBA" id="ARBA00022448"/>
    </source>
</evidence>
<comment type="caution">
    <text evidence="7">The sequence shown here is derived from an EMBL/GenBank/DDBJ whole genome shotgun (WGS) entry which is preliminary data.</text>
</comment>
<evidence type="ECO:0000256" key="3">
    <source>
        <dbReference type="ARBA" id="ARBA00022660"/>
    </source>
</evidence>
<evidence type="ECO:0000256" key="6">
    <source>
        <dbReference type="ARBA" id="ARBA00023136"/>
    </source>
</evidence>
<dbReference type="PANTHER" id="PTHR12219">
    <property type="entry name" value="NADH-UBIQUINONE OXIDOREDUCTASE"/>
    <property type="match status" value="1"/>
</dbReference>
<accession>A0A4R2PBX2</accession>
<evidence type="ECO:0000256" key="1">
    <source>
        <dbReference type="ARBA" id="ARBA00004370"/>
    </source>
</evidence>
<evidence type="ECO:0000313" key="7">
    <source>
        <dbReference type="EMBL" id="TCP32640.1"/>
    </source>
</evidence>
<sequence length="92" mass="11088">MDARIYRPAKTAMQSGRAKTKHWVLEYERQDRTRRDPLMGWAQSADTRRQIRLEFDTKEDALDYAKRHKIAARVLPDHQRRKVLKSYADNFR</sequence>
<dbReference type="RefSeq" id="WP_132709120.1">
    <property type="nucleotide sequence ID" value="NZ_JACIGF010000009.1"/>
</dbReference>
<keyword evidence="8" id="KW-1185">Reference proteome</keyword>
<dbReference type="InterPro" id="IPR006885">
    <property type="entry name" value="NADH_UbQ_FeS_4_mit-like"/>
</dbReference>
<dbReference type="InParanoid" id="A0A4R2PBX2"/>